<accession>A0A917IWW7</accession>
<reference evidence="2 3" key="1">
    <citation type="journal article" date="2014" name="Int. J. Syst. Evol. Microbiol.">
        <title>Complete genome sequence of Corynebacterium casei LMG S-19264T (=DSM 44701T), isolated from a smear-ripened cheese.</title>
        <authorList>
            <consortium name="US DOE Joint Genome Institute (JGI-PGF)"/>
            <person name="Walter F."/>
            <person name="Albersmeier A."/>
            <person name="Kalinowski J."/>
            <person name="Ruckert C."/>
        </authorList>
    </citation>
    <scope>NUCLEOTIDE SEQUENCE [LARGE SCALE GENOMIC DNA]</scope>
    <source>
        <strain evidence="2 3">CCM 8669</strain>
    </source>
</reference>
<keyword evidence="3" id="KW-1185">Reference proteome</keyword>
<evidence type="ECO:0000256" key="1">
    <source>
        <dbReference type="SAM" id="MobiDB-lite"/>
    </source>
</evidence>
<evidence type="ECO:0000313" key="3">
    <source>
        <dbReference type="Proteomes" id="UP000600171"/>
    </source>
</evidence>
<evidence type="ECO:0008006" key="4">
    <source>
        <dbReference type="Google" id="ProtNLM"/>
    </source>
</evidence>
<name>A0A917IWW7_9MICC</name>
<proteinExistence type="predicted"/>
<protein>
    <recommendedName>
        <fullName evidence="4">Knr4/Smi1-like domain-containing protein</fullName>
    </recommendedName>
</protein>
<comment type="caution">
    <text evidence="2">The sequence shown here is derived from an EMBL/GenBank/DDBJ whole genome shotgun (WGS) entry which is preliminary data.</text>
</comment>
<dbReference type="EMBL" id="BMDC01000004">
    <property type="protein sequence ID" value="GGH65748.1"/>
    <property type="molecule type" value="Genomic_DNA"/>
</dbReference>
<dbReference type="Proteomes" id="UP000600171">
    <property type="component" value="Unassembled WGS sequence"/>
</dbReference>
<sequence>MNNTPTLRRADNNGMALRTALIERGHRQGYTHEEVQAAEELRETLPEVRFLRTLVREGAIAEGPYGEILASGLSATFGAEFATGALPEDGQLPEEPEPSAVKTQLSNPGWVEIAHDSENLYAVDLDPEEGGAVGQIIDRPAHVAAAPFLVAESLSDFVAGVWTENFKDDAARLSTVVAGAPETVSGTAPVTPPEPETIPEELATSQPSDLDFDDPEDEIKDLRHELETHNADKLNATERCLAEDFATSAFGTHSEERTERVQQQLETDTELSEEPTPKTDNVPQTCREAVAQENGKNFKTALKRFFLG</sequence>
<dbReference type="AlphaFoldDB" id="A0A917IWW7"/>
<gene>
    <name evidence="2" type="ORF">GCM10007359_19300</name>
</gene>
<feature type="region of interest" description="Disordered" evidence="1">
    <location>
        <begin position="183"/>
        <end position="216"/>
    </location>
</feature>
<evidence type="ECO:0000313" key="2">
    <source>
        <dbReference type="EMBL" id="GGH65748.1"/>
    </source>
</evidence>
<organism evidence="2 3">
    <name type="scientific">Rothia aerolata</name>
    <dbReference type="NCBI Taxonomy" id="1812262"/>
    <lineage>
        <taxon>Bacteria</taxon>
        <taxon>Bacillati</taxon>
        <taxon>Actinomycetota</taxon>
        <taxon>Actinomycetes</taxon>
        <taxon>Micrococcales</taxon>
        <taxon>Micrococcaceae</taxon>
        <taxon>Rothia</taxon>
    </lineage>
</organism>
<feature type="region of interest" description="Disordered" evidence="1">
    <location>
        <begin position="249"/>
        <end position="283"/>
    </location>
</feature>